<comment type="caution">
    <text evidence="2">The sequence shown here is derived from an EMBL/GenBank/DDBJ whole genome shotgun (WGS) entry which is preliminary data.</text>
</comment>
<dbReference type="SUPFAM" id="SSF64376">
    <property type="entry name" value="YlxR-like"/>
    <property type="match status" value="1"/>
</dbReference>
<reference evidence="2" key="1">
    <citation type="submission" date="2022-08" db="EMBL/GenBank/DDBJ databases">
        <authorList>
            <person name="Vandamme P."/>
            <person name="Hettiarachchi A."/>
            <person name="Peeters C."/>
            <person name="Cnockaert M."/>
            <person name="Carlier A."/>
        </authorList>
    </citation>
    <scope>NUCLEOTIDE SEQUENCE</scope>
    <source>
        <strain evidence="2">LMG 31809</strain>
    </source>
</reference>
<organism evidence="2 3">
    <name type="scientific">Govanella unica</name>
    <dbReference type="NCBI Taxonomy" id="2975056"/>
    <lineage>
        <taxon>Bacteria</taxon>
        <taxon>Pseudomonadati</taxon>
        <taxon>Pseudomonadota</taxon>
        <taxon>Alphaproteobacteria</taxon>
        <taxon>Emcibacterales</taxon>
        <taxon>Govanellaceae</taxon>
        <taxon>Govanella</taxon>
    </lineage>
</organism>
<dbReference type="InterPro" id="IPR007393">
    <property type="entry name" value="YlxR_dom"/>
</dbReference>
<proteinExistence type="predicted"/>
<dbReference type="PANTHER" id="PTHR34215:SF1">
    <property type="entry name" value="YLXR DOMAIN-CONTAINING PROTEIN"/>
    <property type="match status" value="1"/>
</dbReference>
<keyword evidence="3" id="KW-1185">Reference proteome</keyword>
<dbReference type="Gene3D" id="3.30.1230.10">
    <property type="entry name" value="YlxR-like"/>
    <property type="match status" value="1"/>
</dbReference>
<dbReference type="Proteomes" id="UP001141619">
    <property type="component" value="Unassembled WGS sequence"/>
</dbReference>
<dbReference type="PANTHER" id="PTHR34215">
    <property type="entry name" value="BLL0784 PROTEIN"/>
    <property type="match status" value="1"/>
</dbReference>
<accession>A0A9X3TZT5</accession>
<evidence type="ECO:0000313" key="2">
    <source>
        <dbReference type="EMBL" id="MDA5194618.1"/>
    </source>
</evidence>
<dbReference type="InterPro" id="IPR029064">
    <property type="entry name" value="Ribosomal_eL30-like_sf"/>
</dbReference>
<name>A0A9X3TZT5_9PROT</name>
<dbReference type="Gene3D" id="3.30.1330.30">
    <property type="match status" value="1"/>
</dbReference>
<dbReference type="RefSeq" id="WP_274944324.1">
    <property type="nucleotide sequence ID" value="NZ_JANWOI010000004.1"/>
</dbReference>
<dbReference type="SUPFAM" id="SSF55315">
    <property type="entry name" value="L30e-like"/>
    <property type="match status" value="1"/>
</dbReference>
<dbReference type="Pfam" id="PF04296">
    <property type="entry name" value="YlxR"/>
    <property type="match status" value="1"/>
</dbReference>
<gene>
    <name evidence="2" type="ORF">NYP16_11720</name>
</gene>
<protein>
    <submittedName>
        <fullName evidence="2">DUF448 domain-containing protein</fullName>
    </submittedName>
</protein>
<reference evidence="2" key="2">
    <citation type="journal article" date="2023" name="Syst. Appl. Microbiol.">
        <title>Govania unica gen. nov., sp. nov., a rare biosphere bacterium that represents a novel family in the class Alphaproteobacteria.</title>
        <authorList>
            <person name="Vandamme P."/>
            <person name="Peeters C."/>
            <person name="Hettiarachchi A."/>
            <person name="Cnockaert M."/>
            <person name="Carlier A."/>
        </authorList>
    </citation>
    <scope>NUCLEOTIDE SEQUENCE</scope>
    <source>
        <strain evidence="2">LMG 31809</strain>
    </source>
</reference>
<evidence type="ECO:0000259" key="1">
    <source>
        <dbReference type="Pfam" id="PF04296"/>
    </source>
</evidence>
<dbReference type="InterPro" id="IPR035931">
    <property type="entry name" value="YlxR-like_sf"/>
</dbReference>
<dbReference type="AlphaFoldDB" id="A0A9X3TZT5"/>
<feature type="domain" description="YlxR" evidence="1">
    <location>
        <begin position="6"/>
        <end position="67"/>
    </location>
</feature>
<dbReference type="InterPro" id="IPR037465">
    <property type="entry name" value="YlxR"/>
</dbReference>
<evidence type="ECO:0000313" key="3">
    <source>
        <dbReference type="Proteomes" id="UP001141619"/>
    </source>
</evidence>
<dbReference type="EMBL" id="JANWOI010000004">
    <property type="protein sequence ID" value="MDA5194618.1"/>
    <property type="molecule type" value="Genomic_DNA"/>
</dbReference>
<sequence>MADPERRCLVTGDSGPTGGLVRFAIDPAGRVVPDLAGRLPGRGYWLGASRATVDLAVKKRLFTKAAGRAGKFGAGKELSADQIVADPALGQQVTDLLTKSCLHLLGLARRVGLVELGFEKVRESLVANPAMVLITAADGALDGRGKLIRPGRRVVALFTREELSLALGRENVVHAALRPEGLGAKFLVELDRLSGFRDQVTDADKVTDDKTTEF</sequence>